<dbReference type="GO" id="GO:0006313">
    <property type="term" value="P:DNA transposition"/>
    <property type="evidence" value="ECO:0007669"/>
    <property type="project" value="InterPro"/>
</dbReference>
<dbReference type="Proteomes" id="UP000030377">
    <property type="component" value="Unassembled WGS sequence"/>
</dbReference>
<comment type="caution">
    <text evidence="2">The sequence shown here is derived from an EMBL/GenBank/DDBJ whole genome shotgun (WGS) entry which is preliminary data.</text>
</comment>
<gene>
    <name evidence="2" type="ORF">MA20_48065</name>
</gene>
<organism evidence="2 3">
    <name type="scientific">Bradyrhizobium japonicum</name>
    <dbReference type="NCBI Taxonomy" id="375"/>
    <lineage>
        <taxon>Bacteria</taxon>
        <taxon>Pseudomonadati</taxon>
        <taxon>Pseudomonadota</taxon>
        <taxon>Alphaproteobacteria</taxon>
        <taxon>Hyphomicrobiales</taxon>
        <taxon>Nitrobacteraceae</taxon>
        <taxon>Bradyrhizobium</taxon>
    </lineage>
</organism>
<reference evidence="2 3" key="1">
    <citation type="submission" date="2014-09" db="EMBL/GenBank/DDBJ databases">
        <title>Draft genome of Bradyrhizobium japonicum Is-34.</title>
        <authorList>
            <person name="Tsurumaru H."/>
            <person name="Yamakawa T."/>
            <person name="Hashimoto S."/>
            <person name="Okizaki K."/>
            <person name="Kanesaki Y."/>
            <person name="Yoshikawa H."/>
            <person name="Yajima S."/>
        </authorList>
    </citation>
    <scope>NUCLEOTIDE SEQUENCE [LARGE SCALE GENOMIC DNA]</scope>
    <source>
        <strain evidence="2 3">Is-34</strain>
    </source>
</reference>
<evidence type="ECO:0000313" key="2">
    <source>
        <dbReference type="EMBL" id="KGT72822.1"/>
    </source>
</evidence>
<feature type="domain" description="Transposase IS4-like" evidence="1">
    <location>
        <begin position="100"/>
        <end position="384"/>
    </location>
</feature>
<dbReference type="PANTHER" id="PTHR34614">
    <property type="match status" value="1"/>
</dbReference>
<protein>
    <recommendedName>
        <fullName evidence="1">Transposase IS4-like domain-containing protein</fullName>
    </recommendedName>
</protein>
<accession>A0A0A3XEH0</accession>
<evidence type="ECO:0000313" key="3">
    <source>
        <dbReference type="Proteomes" id="UP000030377"/>
    </source>
</evidence>
<dbReference type="InterPro" id="IPR012337">
    <property type="entry name" value="RNaseH-like_sf"/>
</dbReference>
<dbReference type="NCBIfam" id="NF033559">
    <property type="entry name" value="transpos_IS1634"/>
    <property type="match status" value="1"/>
</dbReference>
<dbReference type="InterPro" id="IPR047654">
    <property type="entry name" value="IS1634_transpos"/>
</dbReference>
<sequence>MYLLQSIAQQIGLLHALQSALPNVHLEIFTLACYLVSSGDPFLYCEEWLSKTSCPAVGSLSSQRISDLLQTITPDGREAFYQAWCQLRCEQEYLALDITSTSSYSDLIQDVEWGYNRDREQLPQINICMLMGETSRLPIYQVLYSGSLKDVSTLETTLSKMDAVSGGKPTLAVMDKGFFSTRNVNAMLNRTNPIRFVIAIPFTSQFAKKMVVSERKDIDCLQHTLVIGDDSLRTVTKERAWNEKQRLHTHVYYHAMKALKLREELYAHVTVLKDRAEADPKAALQDESSKKYLIIRKSENTPSGYTVNIREEVVAKELETAGWLVILSNDVSDAKEALSIYRQKDVVEKGFLRLKSHLDLGRLRVHRDDSMQNKVFIGFIALILMSHLHKVMLDKGLYRNMTMKKLLLTLSKLRVQHINSQRILFPLTKEQKAIYTAFAVQEPV</sequence>
<dbReference type="InterPro" id="IPR002559">
    <property type="entry name" value="Transposase_11"/>
</dbReference>
<evidence type="ECO:0000259" key="1">
    <source>
        <dbReference type="Pfam" id="PF01609"/>
    </source>
</evidence>
<dbReference type="AlphaFoldDB" id="A0A0A3XEH0"/>
<dbReference type="GO" id="GO:0004803">
    <property type="term" value="F:transposase activity"/>
    <property type="evidence" value="ECO:0007669"/>
    <property type="project" value="InterPro"/>
</dbReference>
<proteinExistence type="predicted"/>
<dbReference type="PANTHER" id="PTHR34614:SF2">
    <property type="entry name" value="TRANSPOSASE IS4-LIKE DOMAIN-CONTAINING PROTEIN"/>
    <property type="match status" value="1"/>
</dbReference>
<dbReference type="Pfam" id="PF01609">
    <property type="entry name" value="DDE_Tnp_1"/>
    <property type="match status" value="1"/>
</dbReference>
<dbReference type="EMBL" id="JRPN01000146">
    <property type="protein sequence ID" value="KGT72822.1"/>
    <property type="molecule type" value="Genomic_DNA"/>
</dbReference>
<name>A0A0A3XEH0_BRAJP</name>
<dbReference type="SUPFAM" id="SSF53098">
    <property type="entry name" value="Ribonuclease H-like"/>
    <property type="match status" value="1"/>
</dbReference>
<dbReference type="GO" id="GO:0003677">
    <property type="term" value="F:DNA binding"/>
    <property type="evidence" value="ECO:0007669"/>
    <property type="project" value="InterPro"/>
</dbReference>